<sequence>MDKVASGSKKGRVPMKRASELTPDYEKEVLERHKNTQEITVLGEENASVKLLEDLVFGTEEDLVERLVQDRDDRCATLLDDDSDSSDSDVENEARLQVRPTKKAVWQDEDDELDEEVDMTHRFRRDLTKSDAEAKMSKQKMRRRMKEQFQKAMGGTPSWAEKRKKTKNKKRDDSDDDNDADEDGDDLMTKTGNFVGSSESLPKGIIRTKKCLHANNDHPSEDRLTTVQFHPSAQVVMTAGLDQSICLFQVDGKTNPKIQSILLEKFPVNKAQFSVGGEQVVATSFRNKLFYIYDMMEGKVIPVNSVRGLNEQRVKEFEVSPDGQSLALTGSSGYLHVMTMKTKEVVKSMKINGNITGVAFSHDGSKVFTNSDEGEVYIWDMRSSKCLNRFTDDGCVSGTSIATSRNGQYLACGSAAGVVNVYSQDVCMRQTNPKPLRAIMNLVTSATSLHFNPTSEILAIASRASDEAVRLVHIPSFSVFSNFPMFQRKTVYRPQSLDFSPNSGFFSLANNKGHAPLFRLLHYKDF</sequence>
<gene>
    <name evidence="1" type="ORF">DPEC_G00276620</name>
</gene>
<dbReference type="Proteomes" id="UP001157502">
    <property type="component" value="Chromosome 25"/>
</dbReference>
<proteinExistence type="predicted"/>
<comment type="caution">
    <text evidence="1">The sequence shown here is derived from an EMBL/GenBank/DDBJ whole genome shotgun (WGS) entry which is preliminary data.</text>
</comment>
<evidence type="ECO:0000313" key="1">
    <source>
        <dbReference type="EMBL" id="KAJ7992255.1"/>
    </source>
</evidence>
<evidence type="ECO:0000313" key="2">
    <source>
        <dbReference type="Proteomes" id="UP001157502"/>
    </source>
</evidence>
<keyword evidence="2" id="KW-1185">Reference proteome</keyword>
<name>A0ACC2FLZ3_DALPE</name>
<organism evidence="1 2">
    <name type="scientific">Dallia pectoralis</name>
    <name type="common">Alaska blackfish</name>
    <dbReference type="NCBI Taxonomy" id="75939"/>
    <lineage>
        <taxon>Eukaryota</taxon>
        <taxon>Metazoa</taxon>
        <taxon>Chordata</taxon>
        <taxon>Craniata</taxon>
        <taxon>Vertebrata</taxon>
        <taxon>Euteleostomi</taxon>
        <taxon>Actinopterygii</taxon>
        <taxon>Neopterygii</taxon>
        <taxon>Teleostei</taxon>
        <taxon>Protacanthopterygii</taxon>
        <taxon>Esociformes</taxon>
        <taxon>Umbridae</taxon>
        <taxon>Dallia</taxon>
    </lineage>
</organism>
<reference evidence="1" key="1">
    <citation type="submission" date="2021-05" db="EMBL/GenBank/DDBJ databases">
        <authorList>
            <person name="Pan Q."/>
            <person name="Jouanno E."/>
            <person name="Zahm M."/>
            <person name="Klopp C."/>
            <person name="Cabau C."/>
            <person name="Louis A."/>
            <person name="Berthelot C."/>
            <person name="Parey E."/>
            <person name="Roest Crollius H."/>
            <person name="Montfort J."/>
            <person name="Robinson-Rechavi M."/>
            <person name="Bouchez O."/>
            <person name="Lampietro C."/>
            <person name="Lopez Roques C."/>
            <person name="Donnadieu C."/>
            <person name="Postlethwait J."/>
            <person name="Bobe J."/>
            <person name="Dillon D."/>
            <person name="Chandos A."/>
            <person name="von Hippel F."/>
            <person name="Guiguen Y."/>
        </authorList>
    </citation>
    <scope>NUCLEOTIDE SEQUENCE</scope>
    <source>
        <strain evidence="1">YG-Jan2019</strain>
    </source>
</reference>
<accession>A0ACC2FLZ3</accession>
<dbReference type="EMBL" id="CM055752">
    <property type="protein sequence ID" value="KAJ7992255.1"/>
    <property type="molecule type" value="Genomic_DNA"/>
</dbReference>
<protein>
    <submittedName>
        <fullName evidence="1">Uncharacterized protein</fullName>
    </submittedName>
</protein>